<gene>
    <name evidence="2" type="ORF">HYFRA_00011731</name>
</gene>
<keyword evidence="3" id="KW-1185">Reference proteome</keyword>
<dbReference type="OrthoDB" id="10277345at2759"/>
<protein>
    <submittedName>
        <fullName evidence="2">Uncharacterized protein</fullName>
    </submittedName>
</protein>
<proteinExistence type="predicted"/>
<dbReference type="Proteomes" id="UP000696280">
    <property type="component" value="Unassembled WGS sequence"/>
</dbReference>
<name>A0A9N9L2M6_9HELO</name>
<dbReference type="EMBL" id="CAJVRL010000085">
    <property type="protein sequence ID" value="CAG8958781.1"/>
    <property type="molecule type" value="Genomic_DNA"/>
</dbReference>
<evidence type="ECO:0000313" key="3">
    <source>
        <dbReference type="Proteomes" id="UP000696280"/>
    </source>
</evidence>
<reference evidence="2" key="1">
    <citation type="submission" date="2021-07" db="EMBL/GenBank/DDBJ databases">
        <authorList>
            <person name="Durling M."/>
        </authorList>
    </citation>
    <scope>NUCLEOTIDE SEQUENCE</scope>
</reference>
<comment type="caution">
    <text evidence="2">The sequence shown here is derived from an EMBL/GenBank/DDBJ whole genome shotgun (WGS) entry which is preliminary data.</text>
</comment>
<accession>A0A9N9L2M6</accession>
<evidence type="ECO:0000256" key="1">
    <source>
        <dbReference type="SAM" id="MobiDB-lite"/>
    </source>
</evidence>
<sequence>MPSTRSSRPASDALSRTSTMAPRVGLTTRVSTALSKASEEKLRSILLDMCEQVPGADDFVRQRCVQKPMARAPGDKAAATAKTLSQGNLSKLQQHLGNSSPLAKDPDTLAETNDTPKRKIDVGGDFERSEPKRRAVRKSILSSKGNRRKITNGEVCENCGGDPYSSEGCCKQRSMGGYKIEQAENFLSRPKKTRFAATVQRMCENCLGVFSDDDDGCCKNRH</sequence>
<evidence type="ECO:0000313" key="2">
    <source>
        <dbReference type="EMBL" id="CAG8958781.1"/>
    </source>
</evidence>
<feature type="region of interest" description="Disordered" evidence="1">
    <location>
        <begin position="96"/>
        <end position="144"/>
    </location>
</feature>
<organism evidence="2 3">
    <name type="scientific">Hymenoscyphus fraxineus</name>
    <dbReference type="NCBI Taxonomy" id="746836"/>
    <lineage>
        <taxon>Eukaryota</taxon>
        <taxon>Fungi</taxon>
        <taxon>Dikarya</taxon>
        <taxon>Ascomycota</taxon>
        <taxon>Pezizomycotina</taxon>
        <taxon>Leotiomycetes</taxon>
        <taxon>Helotiales</taxon>
        <taxon>Helotiaceae</taxon>
        <taxon>Hymenoscyphus</taxon>
    </lineage>
</organism>
<feature type="compositionally biased region" description="Polar residues" evidence="1">
    <location>
        <begin position="1"/>
        <end position="20"/>
    </location>
</feature>
<feature type="region of interest" description="Disordered" evidence="1">
    <location>
        <begin position="1"/>
        <end position="28"/>
    </location>
</feature>
<dbReference type="AlphaFoldDB" id="A0A9N9L2M6"/>
<feature type="compositionally biased region" description="Basic and acidic residues" evidence="1">
    <location>
        <begin position="114"/>
        <end position="133"/>
    </location>
</feature>